<dbReference type="Proteomes" id="UP000516173">
    <property type="component" value="Chromosome"/>
</dbReference>
<organism evidence="1 2">
    <name type="scientific">Nocardia wallacei</name>
    <dbReference type="NCBI Taxonomy" id="480035"/>
    <lineage>
        <taxon>Bacteria</taxon>
        <taxon>Bacillati</taxon>
        <taxon>Actinomycetota</taxon>
        <taxon>Actinomycetes</taxon>
        <taxon>Mycobacteriales</taxon>
        <taxon>Nocardiaceae</taxon>
        <taxon>Nocardia</taxon>
    </lineage>
</organism>
<keyword evidence="2" id="KW-1185">Reference proteome</keyword>
<evidence type="ECO:0000313" key="2">
    <source>
        <dbReference type="Proteomes" id="UP000516173"/>
    </source>
</evidence>
<sequence length="101" mass="10884">MAGSHPHDMNGRFGQSFGVQKLSCFELASFRVVCGLEQAYSTVGGEDVERLVDWVCSHGESLSTLYESCGPYAGSVKSADVRVGQRGVAVVDAEADRRVNR</sequence>
<accession>A0A7G1KGL2</accession>
<dbReference type="EMBL" id="AP023396">
    <property type="protein sequence ID" value="BCK53393.1"/>
    <property type="molecule type" value="Genomic_DNA"/>
</dbReference>
<gene>
    <name evidence="1" type="ORF">NWFMUON74_11650</name>
</gene>
<name>A0A7G1KGL2_9NOCA</name>
<dbReference type="KEGG" id="nwl:NWFMUON74_11650"/>
<proteinExistence type="predicted"/>
<dbReference type="AlphaFoldDB" id="A0A7G1KGL2"/>
<reference evidence="1 2" key="1">
    <citation type="submission" date="2020-08" db="EMBL/GenBank/DDBJ databases">
        <title>Genome Sequencing of Nocardia wallacei strain FMUON74 and assembly.</title>
        <authorList>
            <person name="Toyokawa M."/>
            <person name="Uesaka K."/>
        </authorList>
    </citation>
    <scope>NUCLEOTIDE SEQUENCE [LARGE SCALE GENOMIC DNA]</scope>
    <source>
        <strain evidence="1 2">FMUON74</strain>
    </source>
</reference>
<protein>
    <submittedName>
        <fullName evidence="1">Uncharacterized protein</fullName>
    </submittedName>
</protein>
<evidence type="ECO:0000313" key="1">
    <source>
        <dbReference type="EMBL" id="BCK53393.1"/>
    </source>
</evidence>